<dbReference type="InterPro" id="IPR003593">
    <property type="entry name" value="AAA+_ATPase"/>
</dbReference>
<dbReference type="Gene3D" id="3.40.50.300">
    <property type="entry name" value="P-loop containing nucleotide triphosphate hydrolases"/>
    <property type="match status" value="2"/>
</dbReference>
<dbReference type="SUPFAM" id="SSF52540">
    <property type="entry name" value="P-loop containing nucleoside triphosphate hydrolases"/>
    <property type="match status" value="2"/>
</dbReference>
<gene>
    <name evidence="6" type="ORF">QPL79_07655</name>
</gene>
<dbReference type="PANTHER" id="PTHR43790">
    <property type="entry name" value="CARBOHYDRATE TRANSPORT ATP-BINDING PROTEIN MG119-RELATED"/>
    <property type="match status" value="1"/>
</dbReference>
<dbReference type="AlphaFoldDB" id="A0ABD4Z8H9"/>
<dbReference type="InterPro" id="IPR027417">
    <property type="entry name" value="P-loop_NTPase"/>
</dbReference>
<evidence type="ECO:0000313" key="6">
    <source>
        <dbReference type="EMBL" id="MDK6029237.1"/>
    </source>
</evidence>
<dbReference type="GO" id="GO:0005524">
    <property type="term" value="F:ATP binding"/>
    <property type="evidence" value="ECO:0007669"/>
    <property type="project" value="UniProtKB-KW"/>
</dbReference>
<dbReference type="EMBL" id="JASNVW010000005">
    <property type="protein sequence ID" value="MDK6029237.1"/>
    <property type="molecule type" value="Genomic_DNA"/>
</dbReference>
<dbReference type="InterPro" id="IPR050107">
    <property type="entry name" value="ABC_carbohydrate_import_ATPase"/>
</dbReference>
<keyword evidence="1" id="KW-0813">Transport</keyword>
<dbReference type="RefSeq" id="WP_285274221.1">
    <property type="nucleotide sequence ID" value="NZ_JASNVW010000005.1"/>
</dbReference>
<evidence type="ECO:0000259" key="5">
    <source>
        <dbReference type="PROSITE" id="PS50893"/>
    </source>
</evidence>
<accession>A0ABD4Z8H9</accession>
<evidence type="ECO:0000256" key="1">
    <source>
        <dbReference type="ARBA" id="ARBA00022448"/>
    </source>
</evidence>
<dbReference type="CDD" id="cd03215">
    <property type="entry name" value="ABC_Carb_Monos_II"/>
    <property type="match status" value="1"/>
</dbReference>
<dbReference type="InterPro" id="IPR003439">
    <property type="entry name" value="ABC_transporter-like_ATP-bd"/>
</dbReference>
<dbReference type="PANTHER" id="PTHR43790:SF9">
    <property type="entry name" value="GALACTOFURANOSE TRANSPORTER ATP-BINDING PROTEIN YTFR"/>
    <property type="match status" value="1"/>
</dbReference>
<comment type="caution">
    <text evidence="6">The sequence shown here is derived from an EMBL/GenBank/DDBJ whole genome shotgun (WGS) entry which is preliminary data.</text>
</comment>
<keyword evidence="4 6" id="KW-0067">ATP-binding</keyword>
<dbReference type="SMART" id="SM00382">
    <property type="entry name" value="AAA"/>
    <property type="match status" value="1"/>
</dbReference>
<name>A0ABD4Z8H9_9CREN</name>
<feature type="domain" description="ABC transporter" evidence="5">
    <location>
        <begin position="256"/>
        <end position="488"/>
    </location>
</feature>
<dbReference type="Pfam" id="PF00005">
    <property type="entry name" value="ABC_tran"/>
    <property type="match status" value="2"/>
</dbReference>
<evidence type="ECO:0000256" key="2">
    <source>
        <dbReference type="ARBA" id="ARBA00022737"/>
    </source>
</evidence>
<dbReference type="PROSITE" id="PS50893">
    <property type="entry name" value="ABC_TRANSPORTER_2"/>
    <property type="match status" value="2"/>
</dbReference>
<evidence type="ECO:0000256" key="3">
    <source>
        <dbReference type="ARBA" id="ARBA00022741"/>
    </source>
</evidence>
<proteinExistence type="predicted"/>
<evidence type="ECO:0000256" key="4">
    <source>
        <dbReference type="ARBA" id="ARBA00022840"/>
    </source>
</evidence>
<dbReference type="CDD" id="cd03216">
    <property type="entry name" value="ABC_Carb_Monos_I"/>
    <property type="match status" value="1"/>
</dbReference>
<organism evidence="6 7">
    <name type="scientific">Ignisphaera cupida</name>
    <dbReference type="NCBI Taxonomy" id="3050454"/>
    <lineage>
        <taxon>Archaea</taxon>
        <taxon>Thermoproteota</taxon>
        <taxon>Thermoprotei</taxon>
        <taxon>Desulfurococcales</taxon>
        <taxon>Desulfurococcaceae</taxon>
        <taxon>Ignisphaera</taxon>
    </lineage>
</organism>
<keyword evidence="3" id="KW-0547">Nucleotide-binding</keyword>
<keyword evidence="2" id="KW-0677">Repeat</keyword>
<sequence length="489" mass="54157">MSSAIVKIVDVQKRFGDIVALDGVTLDVFRGEILVVLGENGSGKSTLAKILCGAYVPDKGKIIVDGEEAKFSSPYDAKRKGIVMISQRPQLIDDLSILENIALFLDETPSKSLARRVENVLKDFGFSMDINRKVYSISYTEKQFIELVKALMINPKLLIVDEAATYLPHDLKQRFFEIIKHLVLRNESVLYITHKIPEALEIGDRFVVLRKGRVVNVFGKGVEASEIRQAMFGFEEYLGIIPKQLMRIVKRDSKVLVVDKVTVFDDYGKAAVNSLSIDVGSGEIVSIVGIAGNGERELGEAIAGLRKVSKGSIKINGFDVTRDSPSERVRKGLIYIPEDPFREGVALTLSIAENMRMYARERIGHDTVLDAIKKLGIVPENPVTQVAKLSGGNVQKVSVSRLLLTMPKIVVAHNPTRMLDEKSRILVLDTMQKFAQTGGGVLLITEDVDEAIQVSNRVAVIVNGRIARVFEGENLEIYRSEIEKVMVYG</sequence>
<evidence type="ECO:0000313" key="7">
    <source>
        <dbReference type="Proteomes" id="UP001529235"/>
    </source>
</evidence>
<protein>
    <submittedName>
        <fullName evidence="6">ATP-binding cassette domain-containing protein</fullName>
    </submittedName>
</protein>
<reference evidence="6 7" key="1">
    <citation type="submission" date="2023-05" db="EMBL/GenBank/DDBJ databases">
        <title>A new hyperthermophilic archaea 'Ignisphaera cupida' sp. nov. and description of the family 'Ignisphaeraceae' fam. nov.</title>
        <authorList>
            <person name="Podosokorskaya O.A."/>
            <person name="Elcheninov A.G."/>
            <person name="Klukina A."/>
            <person name="Merkel A.Y."/>
        </authorList>
    </citation>
    <scope>NUCLEOTIDE SEQUENCE [LARGE SCALE GENOMIC DNA]</scope>
    <source>
        <strain evidence="6 7">4213-co</strain>
    </source>
</reference>
<dbReference type="Proteomes" id="UP001529235">
    <property type="component" value="Unassembled WGS sequence"/>
</dbReference>
<keyword evidence="7" id="KW-1185">Reference proteome</keyword>
<feature type="domain" description="ABC transporter" evidence="5">
    <location>
        <begin position="6"/>
        <end position="237"/>
    </location>
</feature>